<dbReference type="AlphaFoldDB" id="A0A0V0GNM5"/>
<dbReference type="EMBL" id="GEDG01036239">
    <property type="protein sequence ID" value="JAP08806.1"/>
    <property type="molecule type" value="Transcribed_RNA"/>
</dbReference>
<feature type="non-terminal residue" evidence="2">
    <location>
        <position position="1"/>
    </location>
</feature>
<keyword evidence="1" id="KW-1133">Transmembrane helix</keyword>
<keyword evidence="1" id="KW-0472">Membrane</keyword>
<evidence type="ECO:0000256" key="1">
    <source>
        <dbReference type="SAM" id="Phobius"/>
    </source>
</evidence>
<evidence type="ECO:0000313" key="2">
    <source>
        <dbReference type="EMBL" id="JAP08806.1"/>
    </source>
</evidence>
<sequence>SLNFSTHFSSLLDCTNSQLKRKIPSLIPFLPVHNCLFSVGFLGLLFYRLFLMFLGFLCFYCRKALIPSNIYIPNIRY</sequence>
<feature type="transmembrane region" description="Helical" evidence="1">
    <location>
        <begin position="36"/>
        <end position="60"/>
    </location>
</feature>
<keyword evidence="1" id="KW-0812">Transmembrane</keyword>
<protein>
    <submittedName>
        <fullName evidence="2">Putative ovule protein</fullName>
    </submittedName>
</protein>
<proteinExistence type="predicted"/>
<organism evidence="2">
    <name type="scientific">Solanum chacoense</name>
    <name type="common">Chaco potato</name>
    <dbReference type="NCBI Taxonomy" id="4108"/>
    <lineage>
        <taxon>Eukaryota</taxon>
        <taxon>Viridiplantae</taxon>
        <taxon>Streptophyta</taxon>
        <taxon>Embryophyta</taxon>
        <taxon>Tracheophyta</taxon>
        <taxon>Spermatophyta</taxon>
        <taxon>Magnoliopsida</taxon>
        <taxon>eudicotyledons</taxon>
        <taxon>Gunneridae</taxon>
        <taxon>Pentapetalae</taxon>
        <taxon>asterids</taxon>
        <taxon>lamiids</taxon>
        <taxon>Solanales</taxon>
        <taxon>Solanaceae</taxon>
        <taxon>Solanoideae</taxon>
        <taxon>Solaneae</taxon>
        <taxon>Solanum</taxon>
    </lineage>
</organism>
<reference evidence="2" key="1">
    <citation type="submission" date="2015-12" db="EMBL/GenBank/DDBJ databases">
        <title>Gene expression during late stages of embryo sac development: a critical building block for successful pollen-pistil interactions.</title>
        <authorList>
            <person name="Liu Y."/>
            <person name="Joly V."/>
            <person name="Sabar M."/>
            <person name="Matton D.P."/>
        </authorList>
    </citation>
    <scope>NUCLEOTIDE SEQUENCE</scope>
</reference>
<accession>A0A0V0GNM5</accession>
<name>A0A0V0GNM5_SOLCH</name>